<dbReference type="EMBL" id="JAVDYF010000001">
    <property type="protein sequence ID" value="MDR7354294.1"/>
    <property type="molecule type" value="Genomic_DNA"/>
</dbReference>
<evidence type="ECO:0000313" key="1">
    <source>
        <dbReference type="EMBL" id="MDR7354294.1"/>
    </source>
</evidence>
<reference evidence="1 2" key="1">
    <citation type="submission" date="2023-07" db="EMBL/GenBank/DDBJ databases">
        <title>Sequencing the genomes of 1000 actinobacteria strains.</title>
        <authorList>
            <person name="Klenk H.-P."/>
        </authorList>
    </citation>
    <scope>NUCLEOTIDE SEQUENCE [LARGE SCALE GENOMIC DNA]</scope>
    <source>
        <strain evidence="1 2">DSM 44508</strain>
    </source>
</reference>
<dbReference type="RefSeq" id="WP_277103263.1">
    <property type="nucleotide sequence ID" value="NZ_BAAAJS010000028.1"/>
</dbReference>
<keyword evidence="2" id="KW-1185">Reference proteome</keyword>
<dbReference type="Proteomes" id="UP001183619">
    <property type="component" value="Unassembled WGS sequence"/>
</dbReference>
<accession>A0ABU2B6Q1</accession>
<sequence length="93" mass="10208">MSLPHFSPHQLLHIADVFCADYHVDVIDYAALCACAAVTSASIAGVRVHKTSHAAEESLKKSIMKLQPLSGKNDSFAQFAASVYRTFGEYRHQ</sequence>
<name>A0ABU2B6Q1_9CORY</name>
<protein>
    <submittedName>
        <fullName evidence="1">Uncharacterized protein</fullName>
    </submittedName>
</protein>
<comment type="caution">
    <text evidence="1">The sequence shown here is derived from an EMBL/GenBank/DDBJ whole genome shotgun (WGS) entry which is preliminary data.</text>
</comment>
<gene>
    <name evidence="1" type="ORF">J2S37_000832</name>
</gene>
<evidence type="ECO:0000313" key="2">
    <source>
        <dbReference type="Proteomes" id="UP001183619"/>
    </source>
</evidence>
<proteinExistence type="predicted"/>
<organism evidence="1 2">
    <name type="scientific">Corynebacterium felinum</name>
    <dbReference type="NCBI Taxonomy" id="131318"/>
    <lineage>
        <taxon>Bacteria</taxon>
        <taxon>Bacillati</taxon>
        <taxon>Actinomycetota</taxon>
        <taxon>Actinomycetes</taxon>
        <taxon>Mycobacteriales</taxon>
        <taxon>Corynebacteriaceae</taxon>
        <taxon>Corynebacterium</taxon>
    </lineage>
</organism>